<evidence type="ECO:0000313" key="2">
    <source>
        <dbReference type="EMBL" id="SIS56232.1"/>
    </source>
</evidence>
<dbReference type="EMBL" id="FTOT01000001">
    <property type="protein sequence ID" value="SIS56232.1"/>
    <property type="molecule type" value="Genomic_DNA"/>
</dbReference>
<protein>
    <submittedName>
        <fullName evidence="2">Flp pilus assembly protein TadG</fullName>
    </submittedName>
</protein>
<keyword evidence="1" id="KW-1133">Transmembrane helix</keyword>
<evidence type="ECO:0000313" key="3">
    <source>
        <dbReference type="Proteomes" id="UP000186141"/>
    </source>
</evidence>
<keyword evidence="1" id="KW-0812">Transmembrane</keyword>
<keyword evidence="3" id="KW-1185">Reference proteome</keyword>
<dbReference type="STRING" id="1086013.SAMN05421774_101205"/>
<dbReference type="OrthoDB" id="7876207at2"/>
<keyword evidence="1" id="KW-0472">Membrane</keyword>
<accession>A0A1N7K3Q5</accession>
<proteinExistence type="predicted"/>
<evidence type="ECO:0000256" key="1">
    <source>
        <dbReference type="SAM" id="Phobius"/>
    </source>
</evidence>
<sequence length="186" mass="21521">MHCLLCRLRQTLRRFRQDERGIVSTETILVMPLLMWVFMAMFVYWDAFRAHNTSIKASYAIADLISRENAPVNNAFIGGMHSLFRYMVATNEGTWLRVSSVQYDASQDRYNVLWSRTTNTHRSPAHTTATMVAMRPKLPVPANSDTLIVVETWRQFSPAFKVGLERRTFYETSVVRPRFLSPLPIS</sequence>
<dbReference type="RefSeq" id="WP_076527836.1">
    <property type="nucleotide sequence ID" value="NZ_BMEH01000001.1"/>
</dbReference>
<reference evidence="2 3" key="1">
    <citation type="submission" date="2017-01" db="EMBL/GenBank/DDBJ databases">
        <authorList>
            <person name="Mah S.A."/>
            <person name="Swanson W.J."/>
            <person name="Moy G.W."/>
            <person name="Vacquier V.D."/>
        </authorList>
    </citation>
    <scope>NUCLEOTIDE SEQUENCE [LARGE SCALE GENOMIC DNA]</scope>
    <source>
        <strain evidence="2 3">DSM 26375</strain>
    </source>
</reference>
<gene>
    <name evidence="2" type="ORF">SAMN05421774_101205</name>
</gene>
<dbReference type="Proteomes" id="UP000186141">
    <property type="component" value="Unassembled WGS sequence"/>
</dbReference>
<organism evidence="2 3">
    <name type="scientific">Gemmobacter megaterium</name>
    <dbReference type="NCBI Taxonomy" id="1086013"/>
    <lineage>
        <taxon>Bacteria</taxon>
        <taxon>Pseudomonadati</taxon>
        <taxon>Pseudomonadota</taxon>
        <taxon>Alphaproteobacteria</taxon>
        <taxon>Rhodobacterales</taxon>
        <taxon>Paracoccaceae</taxon>
        <taxon>Gemmobacter</taxon>
    </lineage>
</organism>
<feature type="transmembrane region" description="Helical" evidence="1">
    <location>
        <begin position="21"/>
        <end position="45"/>
    </location>
</feature>
<name>A0A1N7K3Q5_9RHOB</name>
<dbReference type="AlphaFoldDB" id="A0A1N7K3Q5"/>